<keyword evidence="5 6" id="KW-0067">ATP-binding</keyword>
<dbReference type="PANTHER" id="PTHR34696:SF1">
    <property type="entry name" value="PHOSPHORIBOSYLFORMYLGLYCINAMIDINE SYNTHASE SUBUNIT PURS"/>
    <property type="match status" value="1"/>
</dbReference>
<evidence type="ECO:0000256" key="5">
    <source>
        <dbReference type="ARBA" id="ARBA00022840"/>
    </source>
</evidence>
<dbReference type="GO" id="GO:0004642">
    <property type="term" value="F:phosphoribosylformylglycinamidine synthase activity"/>
    <property type="evidence" value="ECO:0007669"/>
    <property type="project" value="UniProtKB-UniRule"/>
</dbReference>
<evidence type="ECO:0000256" key="2">
    <source>
        <dbReference type="ARBA" id="ARBA00022598"/>
    </source>
</evidence>
<evidence type="ECO:0000256" key="4">
    <source>
        <dbReference type="ARBA" id="ARBA00022755"/>
    </source>
</evidence>
<dbReference type="InterPro" id="IPR003850">
    <property type="entry name" value="PurS"/>
</dbReference>
<comment type="pathway">
    <text evidence="6">Purine metabolism; IMP biosynthesis via de novo pathway; 5-amino-1-(5-phospho-D-ribosyl)imidazole from N(2)-formyl-N(1)-(5-phospho-D-ribosyl)glycinamide: step 1/2.</text>
</comment>
<keyword evidence="3 6" id="KW-0547">Nucleotide-binding</keyword>
<evidence type="ECO:0000256" key="3">
    <source>
        <dbReference type="ARBA" id="ARBA00022741"/>
    </source>
</evidence>
<dbReference type="OMA" id="DIQYKSN"/>
<keyword evidence="1 6" id="KW-0963">Cytoplasm</keyword>
<keyword evidence="4 6" id="KW-0658">Purine biosynthesis</keyword>
<comment type="subcellular location">
    <subcellularLocation>
        <location evidence="6">Cytoplasm</location>
    </subcellularLocation>
</comment>
<dbReference type="PATRIC" id="fig|93930.3.peg.1610"/>
<evidence type="ECO:0000256" key="6">
    <source>
        <dbReference type="HAMAP-Rule" id="MF_01926"/>
    </source>
</evidence>
<dbReference type="HAMAP" id="MF_01926">
    <property type="entry name" value="PurS"/>
    <property type="match status" value="1"/>
</dbReference>
<dbReference type="SMR" id="A0A117L2R1"/>
<comment type="function">
    <text evidence="6">Part of the phosphoribosylformylglycinamidine synthase complex involved in the purines biosynthetic pathway. Catalyzes the ATP-dependent conversion of formylglycinamide ribonucleotide (FGAR) and glutamine to yield formylglycinamidine ribonucleotide (FGAM) and glutamate. The FGAM synthase complex is composed of three subunits. PurQ produces an ammonia molecule by converting glutamine to glutamate. PurL transfers the ammonia molecule to FGAR to form FGAM in an ATP-dependent manner. PurS interacts with PurQ and PurL and is thought to assist in the transfer of the ammonia molecule from PurQ to PurL.</text>
</comment>
<accession>A0A117L2R1</accession>
<dbReference type="GO" id="GO:0006189">
    <property type="term" value="P:'de novo' IMP biosynthetic process"/>
    <property type="evidence" value="ECO:0007669"/>
    <property type="project" value="UniProtKB-UniRule"/>
</dbReference>
<evidence type="ECO:0000256" key="1">
    <source>
        <dbReference type="ARBA" id="ARBA00022490"/>
    </source>
</evidence>
<dbReference type="InterPro" id="IPR036604">
    <property type="entry name" value="PurS-like_sf"/>
</dbReference>
<dbReference type="GO" id="GO:0005737">
    <property type="term" value="C:cytoplasm"/>
    <property type="evidence" value="ECO:0007669"/>
    <property type="project" value="UniProtKB-SubCell"/>
</dbReference>
<comment type="caution">
    <text evidence="7">The sequence shown here is derived from an EMBL/GenBank/DDBJ whole genome shotgun (WGS) entry which is preliminary data.</text>
</comment>
<dbReference type="PANTHER" id="PTHR34696">
    <property type="entry name" value="PHOSPHORIBOSYLFORMYLGLYCINAMIDINE SYNTHASE SUBUNIT PURS"/>
    <property type="match status" value="1"/>
</dbReference>
<dbReference type="SUPFAM" id="SSF82697">
    <property type="entry name" value="PurS-like"/>
    <property type="match status" value="1"/>
</dbReference>
<dbReference type="GO" id="GO:0005524">
    <property type="term" value="F:ATP binding"/>
    <property type="evidence" value="ECO:0007669"/>
    <property type="project" value="UniProtKB-UniRule"/>
</dbReference>
<dbReference type="UniPathway" id="UPA00074">
    <property type="reaction ID" value="UER00128"/>
</dbReference>
<gene>
    <name evidence="6" type="primary">purS</name>
    <name evidence="7" type="ORF">XD57_0759</name>
</gene>
<evidence type="ECO:0000313" key="7">
    <source>
        <dbReference type="EMBL" id="KUK23136.1"/>
    </source>
</evidence>
<dbReference type="Pfam" id="PF02700">
    <property type="entry name" value="PurS"/>
    <property type="match status" value="1"/>
</dbReference>
<dbReference type="NCBIfam" id="TIGR00302">
    <property type="entry name" value="phosphoribosylformylglycinamidine synthase subunit PurS"/>
    <property type="match status" value="1"/>
</dbReference>
<organism evidence="7 8">
    <name type="scientific">Thermotoga petrophila</name>
    <dbReference type="NCBI Taxonomy" id="93929"/>
    <lineage>
        <taxon>Bacteria</taxon>
        <taxon>Thermotogati</taxon>
        <taxon>Thermotogota</taxon>
        <taxon>Thermotogae</taxon>
        <taxon>Thermotogales</taxon>
        <taxon>Thermotogaceae</taxon>
        <taxon>Thermotoga</taxon>
    </lineage>
</organism>
<evidence type="ECO:0000313" key="8">
    <source>
        <dbReference type="Proteomes" id="UP000058636"/>
    </source>
</evidence>
<sequence>MPLFKFAIDVQYRSNVRDPRGETIERVLREEKGLPVKKLRLGKSIHLEVEAENKEKAYEIVKKACEELLVNPVVEEYEVREL</sequence>
<reference evidence="7 8" key="1">
    <citation type="journal article" date="2015" name="MBio">
        <title>Genome-Resolved Metagenomic Analysis Reveals Roles for Candidate Phyla and Other Microbial Community Members in Biogeochemical Transformations in Oil Reservoirs.</title>
        <authorList>
            <person name="Hu P."/>
            <person name="Tom L."/>
            <person name="Singh A."/>
            <person name="Thomas B.C."/>
            <person name="Baker B.J."/>
            <person name="Piceno Y.M."/>
            <person name="Andersen G.L."/>
            <person name="Banfield J.F."/>
        </authorList>
    </citation>
    <scope>NUCLEOTIDE SEQUENCE [LARGE SCALE GENOMIC DNA]</scope>
    <source>
        <strain evidence="7">46_26</strain>
    </source>
</reference>
<name>A0A117L2R1_9THEM</name>
<protein>
    <recommendedName>
        <fullName evidence="6">Phosphoribosylformylglycinamidine synthase subunit PurS</fullName>
        <shortName evidence="6">FGAM synthase</shortName>
        <ecNumber evidence="6">6.3.5.3</ecNumber>
    </recommendedName>
    <alternativeName>
        <fullName evidence="6">Formylglycinamide ribonucleotide amidotransferase subunit III</fullName>
        <shortName evidence="6">FGAR amidotransferase III</shortName>
        <shortName evidence="6">FGAR-AT III</shortName>
    </alternativeName>
    <alternativeName>
        <fullName evidence="6">Phosphoribosylformylglycinamidine synthase subunit III</fullName>
    </alternativeName>
</protein>
<dbReference type="Proteomes" id="UP000058636">
    <property type="component" value="Unassembled WGS sequence"/>
</dbReference>
<keyword evidence="2 6" id="KW-0436">Ligase</keyword>
<comment type="catalytic activity">
    <reaction evidence="6">
        <text>N(2)-formyl-N(1)-(5-phospho-beta-D-ribosyl)glycinamide + L-glutamine + ATP + H2O = 2-formamido-N(1)-(5-O-phospho-beta-D-ribosyl)acetamidine + L-glutamate + ADP + phosphate + H(+)</text>
        <dbReference type="Rhea" id="RHEA:17129"/>
        <dbReference type="ChEBI" id="CHEBI:15377"/>
        <dbReference type="ChEBI" id="CHEBI:15378"/>
        <dbReference type="ChEBI" id="CHEBI:29985"/>
        <dbReference type="ChEBI" id="CHEBI:30616"/>
        <dbReference type="ChEBI" id="CHEBI:43474"/>
        <dbReference type="ChEBI" id="CHEBI:58359"/>
        <dbReference type="ChEBI" id="CHEBI:147286"/>
        <dbReference type="ChEBI" id="CHEBI:147287"/>
        <dbReference type="ChEBI" id="CHEBI:456216"/>
        <dbReference type="EC" id="6.3.5.3"/>
    </reaction>
</comment>
<comment type="subunit">
    <text evidence="6">Part of the FGAM synthase complex composed of 1 PurL, 1 PurQ and 2 PurS subunits.</text>
</comment>
<dbReference type="EMBL" id="LGFG01000048">
    <property type="protein sequence ID" value="KUK23136.1"/>
    <property type="molecule type" value="Genomic_DNA"/>
</dbReference>
<proteinExistence type="inferred from homology"/>
<comment type="similarity">
    <text evidence="6">Belongs to the PurS family.</text>
</comment>
<dbReference type="AlphaFoldDB" id="A0A117L2R1"/>
<dbReference type="EC" id="6.3.5.3" evidence="6"/>
<dbReference type="RefSeq" id="WP_004080026.1">
    <property type="nucleotide sequence ID" value="NZ_DAITJQ010000001.1"/>
</dbReference>
<dbReference type="Gene3D" id="3.30.1280.10">
    <property type="entry name" value="Phosphoribosylformylglycinamidine synthase subunit PurS"/>
    <property type="match status" value="1"/>
</dbReference>